<dbReference type="InterPro" id="IPR000531">
    <property type="entry name" value="Beta-barrel_TonB"/>
</dbReference>
<evidence type="ECO:0000256" key="9">
    <source>
        <dbReference type="ARBA" id="ARBA00023237"/>
    </source>
</evidence>
<dbReference type="SUPFAM" id="SSF56935">
    <property type="entry name" value="Porins"/>
    <property type="match status" value="1"/>
</dbReference>
<keyword evidence="7" id="KW-0472">Membrane</keyword>
<keyword evidence="8 12" id="KW-0675">Receptor</keyword>
<gene>
    <name evidence="12" type="ORF">DDF67_16715</name>
</gene>
<evidence type="ECO:0000256" key="5">
    <source>
        <dbReference type="ARBA" id="ARBA00022729"/>
    </source>
</evidence>
<evidence type="ECO:0000259" key="11">
    <source>
        <dbReference type="Pfam" id="PF00593"/>
    </source>
</evidence>
<keyword evidence="13" id="KW-1185">Reference proteome</keyword>
<evidence type="ECO:0000256" key="1">
    <source>
        <dbReference type="ARBA" id="ARBA00004571"/>
    </source>
</evidence>
<organism evidence="12 13">
    <name type="scientific">Caulobacter endophyticus</name>
    <dbReference type="NCBI Taxonomy" id="2172652"/>
    <lineage>
        <taxon>Bacteria</taxon>
        <taxon>Pseudomonadati</taxon>
        <taxon>Pseudomonadota</taxon>
        <taxon>Alphaproteobacteria</taxon>
        <taxon>Caulobacterales</taxon>
        <taxon>Caulobacteraceae</taxon>
        <taxon>Caulobacter</taxon>
    </lineage>
</organism>
<feature type="chain" id="PRO_5015476597" evidence="10">
    <location>
        <begin position="20"/>
        <end position="678"/>
    </location>
</feature>
<dbReference type="InterPro" id="IPR036942">
    <property type="entry name" value="Beta-barrel_TonB_sf"/>
</dbReference>
<dbReference type="OrthoDB" id="7622322at2"/>
<evidence type="ECO:0000256" key="10">
    <source>
        <dbReference type="SAM" id="SignalP"/>
    </source>
</evidence>
<dbReference type="GO" id="GO:0009279">
    <property type="term" value="C:cell outer membrane"/>
    <property type="evidence" value="ECO:0007669"/>
    <property type="project" value="UniProtKB-SubCell"/>
</dbReference>
<dbReference type="RefSeq" id="WP_109101991.1">
    <property type="nucleotide sequence ID" value="NZ_QDKQ01000057.1"/>
</dbReference>
<evidence type="ECO:0000313" key="12">
    <source>
        <dbReference type="EMBL" id="PVM85840.1"/>
    </source>
</evidence>
<dbReference type="PANTHER" id="PTHR30069">
    <property type="entry name" value="TONB-DEPENDENT OUTER MEMBRANE RECEPTOR"/>
    <property type="match status" value="1"/>
</dbReference>
<evidence type="ECO:0000313" key="13">
    <source>
        <dbReference type="Proteomes" id="UP000245073"/>
    </source>
</evidence>
<keyword evidence="9" id="KW-0998">Cell outer membrane</keyword>
<dbReference type="EMBL" id="QDKQ01000057">
    <property type="protein sequence ID" value="PVM85840.1"/>
    <property type="molecule type" value="Genomic_DNA"/>
</dbReference>
<feature type="signal peptide" evidence="10">
    <location>
        <begin position="1"/>
        <end position="19"/>
    </location>
</feature>
<dbReference type="Pfam" id="PF00593">
    <property type="entry name" value="TonB_dep_Rec_b-barrel"/>
    <property type="match status" value="1"/>
</dbReference>
<protein>
    <submittedName>
        <fullName evidence="12">TonB-dependent receptor</fullName>
    </submittedName>
</protein>
<dbReference type="PANTHER" id="PTHR30069:SF29">
    <property type="entry name" value="HEMOGLOBIN AND HEMOGLOBIN-HAPTOGLOBIN-BINDING PROTEIN 1-RELATED"/>
    <property type="match status" value="1"/>
</dbReference>
<evidence type="ECO:0000256" key="4">
    <source>
        <dbReference type="ARBA" id="ARBA00022692"/>
    </source>
</evidence>
<keyword evidence="6" id="KW-0798">TonB box</keyword>
<dbReference type="InterPro" id="IPR039426">
    <property type="entry name" value="TonB-dep_rcpt-like"/>
</dbReference>
<keyword evidence="4" id="KW-0812">Transmembrane</keyword>
<sequence>MQFGSLFAALAAASPEAAAQAPGIAASTEGVTRYPAAFFAERQPLSAYDMVVRVPGFTFDGGDSVRGFGGAAGNVLIGGQRPATKSESLEDALRRIQAGQVDRIEIIVGGAPGIDMQGKTVVANVILRADAKGSTLLAVASSFQQDGRTTPAMRFEGSRQYGVNAVDWSILAFRYVDDGAGEGPRVVRRADGAVSPSWLDETGGGDGLTAKANLKRPLLGGRLSVNTVYEQETYDWSLEDIPPSGVDRLKVIDADQREEGEIGLGWEKALTNRSRVELTGLVRRKHVDYASTFTEAGGSGRFTSARDSGETIGRGVLRHTLNPAWSFEGGGEIAVNFLDSQIGYVVNGAPQVLPAANVRVEEKRGEAFGVATWRARPDLTLEGAVRLERSTISQTGDTNLEKSFTFPKPRLSATWSPSPRDQFRGRIEREVGQLDFTDFVSSTTFSTGRDTAGGAELAPEHGWVFEAAWERKFGKDGAVVLTARHKEISDVADRILVVVDNGDGTTSAYDAPGNIGDAASDELELSVNLPLERFVPGGLLRGKGTWTRSQVVDPITRHKRRISDQEPFEGELRFSQDLPKRKLQWGVELFSGSTETAYAFNEVSRFEIEPWLLAYAEVQPRQGLSLRVEAQNLTGRGLNRQREVFEGRARAPGDFAYLDDRRVDFDPFIYFRLRQTWG</sequence>
<keyword evidence="5 10" id="KW-0732">Signal</keyword>
<keyword evidence="2" id="KW-0813">Transport</keyword>
<comment type="subcellular location">
    <subcellularLocation>
        <location evidence="1">Cell outer membrane</location>
        <topology evidence="1">Multi-pass membrane protein</topology>
    </subcellularLocation>
</comment>
<dbReference type="Gene3D" id="2.40.170.20">
    <property type="entry name" value="TonB-dependent receptor, beta-barrel domain"/>
    <property type="match status" value="1"/>
</dbReference>
<dbReference type="GO" id="GO:0044718">
    <property type="term" value="P:siderophore transmembrane transport"/>
    <property type="evidence" value="ECO:0007669"/>
    <property type="project" value="TreeGrafter"/>
</dbReference>
<comment type="caution">
    <text evidence="12">The sequence shown here is derived from an EMBL/GenBank/DDBJ whole genome shotgun (WGS) entry which is preliminary data.</text>
</comment>
<name>A0A2T9JQ49_9CAUL</name>
<proteinExistence type="predicted"/>
<accession>A0A2T9JQ49</accession>
<evidence type="ECO:0000256" key="2">
    <source>
        <dbReference type="ARBA" id="ARBA00022448"/>
    </source>
</evidence>
<evidence type="ECO:0000256" key="6">
    <source>
        <dbReference type="ARBA" id="ARBA00023077"/>
    </source>
</evidence>
<evidence type="ECO:0000256" key="8">
    <source>
        <dbReference type="ARBA" id="ARBA00023170"/>
    </source>
</evidence>
<keyword evidence="3" id="KW-1134">Transmembrane beta strand</keyword>
<feature type="domain" description="TonB-dependent receptor-like beta-barrel" evidence="11">
    <location>
        <begin position="260"/>
        <end position="633"/>
    </location>
</feature>
<dbReference type="Proteomes" id="UP000245073">
    <property type="component" value="Unassembled WGS sequence"/>
</dbReference>
<dbReference type="AlphaFoldDB" id="A0A2T9JQ49"/>
<evidence type="ECO:0000256" key="3">
    <source>
        <dbReference type="ARBA" id="ARBA00022452"/>
    </source>
</evidence>
<reference evidence="12 13" key="1">
    <citation type="submission" date="2018-04" db="EMBL/GenBank/DDBJ databases">
        <title>The genome sequence of Caulobacter sp. 744.</title>
        <authorList>
            <person name="Gao J."/>
            <person name="Sun J."/>
        </authorList>
    </citation>
    <scope>NUCLEOTIDE SEQUENCE [LARGE SCALE GENOMIC DNA]</scope>
    <source>
        <strain evidence="12 13">774</strain>
    </source>
</reference>
<dbReference type="GO" id="GO:0015344">
    <property type="term" value="F:siderophore uptake transmembrane transporter activity"/>
    <property type="evidence" value="ECO:0007669"/>
    <property type="project" value="TreeGrafter"/>
</dbReference>
<evidence type="ECO:0000256" key="7">
    <source>
        <dbReference type="ARBA" id="ARBA00023136"/>
    </source>
</evidence>